<evidence type="ECO:0000313" key="3">
    <source>
        <dbReference type="Proteomes" id="UP000054549"/>
    </source>
</evidence>
<feature type="compositionally biased region" description="Basic and acidic residues" evidence="1">
    <location>
        <begin position="148"/>
        <end position="166"/>
    </location>
</feature>
<proteinExistence type="predicted"/>
<sequence>MPPKKLSLGSALTTRASNKNAHPGNIVKPKPRRTHAEMEQLRQNAAEEEREKANSQKAAAEALASMEDSLQVEVEQRERKRTEIYKGTMRSMPAQVSREANMHSLEVAQSSGQAPKVPDLSGSCSQEPRRTKRVKKTITVEISDEEGDKEHSPYELRDDSSDHESGDENEEDNEDINIGNKRKRKTKKKGVRREDVDALRKTSVKSVVNNNNQKENVPQHTGKGADKMHGIRPGWNDGEDGEKMVKFGGIIDDNELDDVERDAIKARSDLMPRKAGMKKERKKLIKVEENPIFQPKTLKESRGGADKWTEQHLPPDAKAAYKDSVVPLAKKRAGNLDPWATLSTKDVQEIVDEVYGVGKFEVHDDDVFVGLTNSRLHGWRNGFAQAALNTIELFIAKNELNTKELVTDQIELYLDNIVVCPDTDQRMYAYQWDEWDGENDTRAGFLKNEFILRTFAITHLANIPGLDSFEEDKPVGALLLAMQAVGRALELWRDGVDPIKQAKETNRKIKPFSTENYGDKKTESRKDGLVQQEINRVATFFLNTIKQKFDEKYWEELLDTARAFPEVKSKRHRASSTSSSSVSSSSKLKVHDPHRDFILDI</sequence>
<feature type="compositionally biased region" description="Basic and acidic residues" evidence="1">
    <location>
        <begin position="34"/>
        <end position="54"/>
    </location>
</feature>
<feature type="compositionally biased region" description="Polar residues" evidence="1">
    <location>
        <begin position="10"/>
        <end position="20"/>
    </location>
</feature>
<reference evidence="2 3" key="1">
    <citation type="submission" date="2014-04" db="EMBL/GenBank/DDBJ databases">
        <title>Evolutionary Origins and Diversification of the Mycorrhizal Mutualists.</title>
        <authorList>
            <consortium name="DOE Joint Genome Institute"/>
            <consortium name="Mycorrhizal Genomics Consortium"/>
            <person name="Kohler A."/>
            <person name="Kuo A."/>
            <person name="Nagy L.G."/>
            <person name="Floudas D."/>
            <person name="Copeland A."/>
            <person name="Barry K.W."/>
            <person name="Cichocki N."/>
            <person name="Veneault-Fourrey C."/>
            <person name="LaButti K."/>
            <person name="Lindquist E.A."/>
            <person name="Lipzen A."/>
            <person name="Lundell T."/>
            <person name="Morin E."/>
            <person name="Murat C."/>
            <person name="Riley R."/>
            <person name="Ohm R."/>
            <person name="Sun H."/>
            <person name="Tunlid A."/>
            <person name="Henrissat B."/>
            <person name="Grigoriev I.V."/>
            <person name="Hibbett D.S."/>
            <person name="Martin F."/>
        </authorList>
    </citation>
    <scope>NUCLEOTIDE SEQUENCE [LARGE SCALE GENOMIC DNA]</scope>
    <source>
        <strain evidence="2 3">Koide BX008</strain>
    </source>
</reference>
<feature type="compositionally biased region" description="Low complexity" evidence="1">
    <location>
        <begin position="204"/>
        <end position="216"/>
    </location>
</feature>
<name>A0A0C2ST05_AMAMK</name>
<protein>
    <submittedName>
        <fullName evidence="2">Uncharacterized protein</fullName>
    </submittedName>
</protein>
<evidence type="ECO:0000313" key="2">
    <source>
        <dbReference type="EMBL" id="KIL57154.1"/>
    </source>
</evidence>
<dbReference type="InParanoid" id="A0A0C2ST05"/>
<organism evidence="2 3">
    <name type="scientific">Amanita muscaria (strain Koide BX008)</name>
    <dbReference type="NCBI Taxonomy" id="946122"/>
    <lineage>
        <taxon>Eukaryota</taxon>
        <taxon>Fungi</taxon>
        <taxon>Dikarya</taxon>
        <taxon>Basidiomycota</taxon>
        <taxon>Agaricomycotina</taxon>
        <taxon>Agaricomycetes</taxon>
        <taxon>Agaricomycetidae</taxon>
        <taxon>Agaricales</taxon>
        <taxon>Pluteineae</taxon>
        <taxon>Amanitaceae</taxon>
        <taxon>Amanita</taxon>
    </lineage>
</organism>
<accession>A0A0C2ST05</accession>
<dbReference type="AlphaFoldDB" id="A0A0C2ST05"/>
<feature type="region of interest" description="Disordered" evidence="1">
    <location>
        <begin position="568"/>
        <end position="588"/>
    </location>
</feature>
<keyword evidence="3" id="KW-1185">Reference proteome</keyword>
<dbReference type="Proteomes" id="UP000054549">
    <property type="component" value="Unassembled WGS sequence"/>
</dbReference>
<feature type="compositionally biased region" description="Basic and acidic residues" evidence="1">
    <location>
        <begin position="74"/>
        <end position="84"/>
    </location>
</feature>
<dbReference type="OrthoDB" id="3014170at2759"/>
<evidence type="ECO:0000256" key="1">
    <source>
        <dbReference type="SAM" id="MobiDB-lite"/>
    </source>
</evidence>
<feature type="region of interest" description="Disordered" evidence="1">
    <location>
        <begin position="1"/>
        <end position="232"/>
    </location>
</feature>
<feature type="compositionally biased region" description="Basic residues" evidence="1">
    <location>
        <begin position="180"/>
        <end position="191"/>
    </location>
</feature>
<dbReference type="EMBL" id="KN818380">
    <property type="protein sequence ID" value="KIL57154.1"/>
    <property type="molecule type" value="Genomic_DNA"/>
</dbReference>
<dbReference type="HOGENOM" id="CLU_028193_0_0_1"/>
<gene>
    <name evidence="2" type="ORF">M378DRAFT_16426</name>
</gene>
<feature type="compositionally biased region" description="Low complexity" evidence="1">
    <location>
        <begin position="575"/>
        <end position="586"/>
    </location>
</feature>